<dbReference type="KEGG" id="mchc:CK556_00595"/>
<evidence type="ECO:0000313" key="2">
    <source>
        <dbReference type="EMBL" id="ASZ08864.1"/>
    </source>
</evidence>
<feature type="domain" description="Rhodanese" evidence="1">
    <location>
        <begin position="15"/>
        <end position="99"/>
    </location>
</feature>
<dbReference type="RefSeq" id="WP_027875755.1">
    <property type="nucleotide sequence ID" value="NZ_CP023173.1"/>
</dbReference>
<evidence type="ECO:0000313" key="3">
    <source>
        <dbReference type="Proteomes" id="UP000232229"/>
    </source>
</evidence>
<organism evidence="2 3">
    <name type="scientific">Mesoplasma chauliocola</name>
    <dbReference type="NCBI Taxonomy" id="216427"/>
    <lineage>
        <taxon>Bacteria</taxon>
        <taxon>Bacillati</taxon>
        <taxon>Mycoplasmatota</taxon>
        <taxon>Mollicutes</taxon>
        <taxon>Entomoplasmatales</taxon>
        <taxon>Entomoplasmataceae</taxon>
        <taxon>Mesoplasma</taxon>
    </lineage>
</organism>
<sequence>MNNYEINKNKFYILLQQGYKIIDVRGKHEDKMTGLSHPDAINIPYPGIIQKAEQFFPDKNEKLIIVCNYGSRSGLTAKTYRQKGYVNTFVLLGGLFGLN</sequence>
<dbReference type="Gene3D" id="3.40.250.10">
    <property type="entry name" value="Rhodanese-like domain"/>
    <property type="match status" value="1"/>
</dbReference>
<accession>A0A249SME8</accession>
<dbReference type="InterPro" id="IPR036873">
    <property type="entry name" value="Rhodanese-like_dom_sf"/>
</dbReference>
<gene>
    <name evidence="2" type="ORF">CK556_00595</name>
</gene>
<dbReference type="CDD" id="cd00158">
    <property type="entry name" value="RHOD"/>
    <property type="match status" value="1"/>
</dbReference>
<keyword evidence="3" id="KW-1185">Reference proteome</keyword>
<dbReference type="Pfam" id="PF00581">
    <property type="entry name" value="Rhodanese"/>
    <property type="match status" value="1"/>
</dbReference>
<evidence type="ECO:0000259" key="1">
    <source>
        <dbReference type="PROSITE" id="PS50206"/>
    </source>
</evidence>
<name>A0A249SME8_9MOLU</name>
<dbReference type="AlphaFoldDB" id="A0A249SME8"/>
<dbReference type="PROSITE" id="PS50206">
    <property type="entry name" value="RHODANESE_3"/>
    <property type="match status" value="1"/>
</dbReference>
<dbReference type="SUPFAM" id="SSF52821">
    <property type="entry name" value="Rhodanese/Cell cycle control phosphatase"/>
    <property type="match status" value="1"/>
</dbReference>
<protein>
    <submittedName>
        <fullName evidence="2">Rhodanese-like domain-containing protein</fullName>
    </submittedName>
</protein>
<dbReference type="InterPro" id="IPR001763">
    <property type="entry name" value="Rhodanese-like_dom"/>
</dbReference>
<dbReference type="EMBL" id="CP023173">
    <property type="protein sequence ID" value="ASZ08864.1"/>
    <property type="molecule type" value="Genomic_DNA"/>
</dbReference>
<dbReference type="STRING" id="1336232.GCA_000518825_00544"/>
<dbReference type="Proteomes" id="UP000232229">
    <property type="component" value="Chromosome"/>
</dbReference>
<proteinExistence type="predicted"/>
<reference evidence="2 3" key="1">
    <citation type="submission" date="2017-08" db="EMBL/GenBank/DDBJ databases">
        <title>Complete Genome Sequence of Mesoplasma chauliocola.</title>
        <authorList>
            <person name="Knight T.F.Jr."/>
            <person name="Citino T."/>
        </authorList>
    </citation>
    <scope>NUCLEOTIDE SEQUENCE [LARGE SCALE GENOMIC DNA]</scope>
    <source>
        <strain evidence="2 3">CHPA-2</strain>
    </source>
</reference>